<dbReference type="PANTHER" id="PTHR34676">
    <property type="entry name" value="DUF4219 DOMAIN-CONTAINING PROTEIN-RELATED"/>
    <property type="match status" value="1"/>
</dbReference>
<dbReference type="PANTHER" id="PTHR34676:SF27">
    <property type="entry name" value="ASPARTYL-TRNA SYNTHETASE"/>
    <property type="match status" value="1"/>
</dbReference>
<feature type="non-terminal residue" evidence="1">
    <location>
        <position position="1"/>
    </location>
</feature>
<evidence type="ECO:0008006" key="3">
    <source>
        <dbReference type="Google" id="ProtNLM"/>
    </source>
</evidence>
<keyword evidence="2" id="KW-1185">Reference proteome</keyword>
<dbReference type="Pfam" id="PF14223">
    <property type="entry name" value="Retrotran_gag_2"/>
    <property type="match status" value="1"/>
</dbReference>
<proteinExistence type="predicted"/>
<dbReference type="EMBL" id="QJKJ01009672">
    <property type="protein sequence ID" value="RDX75946.1"/>
    <property type="molecule type" value="Genomic_DNA"/>
</dbReference>
<name>A0A371FCD1_MUCPR</name>
<dbReference type="OrthoDB" id="1999840at2759"/>
<dbReference type="AlphaFoldDB" id="A0A371FCD1"/>
<reference evidence="1" key="1">
    <citation type="submission" date="2018-05" db="EMBL/GenBank/DDBJ databases">
        <title>Draft genome of Mucuna pruriens seed.</title>
        <authorList>
            <person name="Nnadi N.E."/>
            <person name="Vos R."/>
            <person name="Hasami M.H."/>
            <person name="Devisetty U.K."/>
            <person name="Aguiy J.C."/>
        </authorList>
    </citation>
    <scope>NUCLEOTIDE SEQUENCE [LARGE SCALE GENOMIC DNA]</scope>
    <source>
        <strain evidence="1">JCA_2017</strain>
    </source>
</reference>
<dbReference type="Proteomes" id="UP000257109">
    <property type="component" value="Unassembled WGS sequence"/>
</dbReference>
<gene>
    <name evidence="1" type="ORF">CR513_44120</name>
</gene>
<sequence>MCSLIEVEYEKVHSYKSSKDMWETLTLAYERTSQVKDARISILVYQYDLFKMEDHETIDQMFGRFQIIINNLRSLEKKYDNYDDHINQNFVKVTTLNTSKDLKKFPMEELLSTLKVHEIELIRMKAKEKASP</sequence>
<organism evidence="1 2">
    <name type="scientific">Mucuna pruriens</name>
    <name type="common">Velvet bean</name>
    <name type="synonym">Dolichos pruriens</name>
    <dbReference type="NCBI Taxonomy" id="157652"/>
    <lineage>
        <taxon>Eukaryota</taxon>
        <taxon>Viridiplantae</taxon>
        <taxon>Streptophyta</taxon>
        <taxon>Embryophyta</taxon>
        <taxon>Tracheophyta</taxon>
        <taxon>Spermatophyta</taxon>
        <taxon>Magnoliopsida</taxon>
        <taxon>eudicotyledons</taxon>
        <taxon>Gunneridae</taxon>
        <taxon>Pentapetalae</taxon>
        <taxon>rosids</taxon>
        <taxon>fabids</taxon>
        <taxon>Fabales</taxon>
        <taxon>Fabaceae</taxon>
        <taxon>Papilionoideae</taxon>
        <taxon>50 kb inversion clade</taxon>
        <taxon>NPAAA clade</taxon>
        <taxon>indigoferoid/millettioid clade</taxon>
        <taxon>Phaseoleae</taxon>
        <taxon>Mucuna</taxon>
    </lineage>
</organism>
<evidence type="ECO:0000313" key="1">
    <source>
        <dbReference type="EMBL" id="RDX75946.1"/>
    </source>
</evidence>
<accession>A0A371FCD1</accession>
<evidence type="ECO:0000313" key="2">
    <source>
        <dbReference type="Proteomes" id="UP000257109"/>
    </source>
</evidence>
<protein>
    <recommendedName>
        <fullName evidence="3">UBN2 domain-containing protein</fullName>
    </recommendedName>
</protein>
<comment type="caution">
    <text evidence="1">The sequence shown here is derived from an EMBL/GenBank/DDBJ whole genome shotgun (WGS) entry which is preliminary data.</text>
</comment>